<evidence type="ECO:0000313" key="1">
    <source>
        <dbReference type="EMBL" id="KAG7601592.1"/>
    </source>
</evidence>
<dbReference type="Proteomes" id="UP000694240">
    <property type="component" value="Chromosome 5"/>
</dbReference>
<organism evidence="1 2">
    <name type="scientific">Arabidopsis thaliana x Arabidopsis arenosa</name>
    <dbReference type="NCBI Taxonomy" id="1240361"/>
    <lineage>
        <taxon>Eukaryota</taxon>
        <taxon>Viridiplantae</taxon>
        <taxon>Streptophyta</taxon>
        <taxon>Embryophyta</taxon>
        <taxon>Tracheophyta</taxon>
        <taxon>Spermatophyta</taxon>
        <taxon>Magnoliopsida</taxon>
        <taxon>eudicotyledons</taxon>
        <taxon>Gunneridae</taxon>
        <taxon>Pentapetalae</taxon>
        <taxon>rosids</taxon>
        <taxon>malvids</taxon>
        <taxon>Brassicales</taxon>
        <taxon>Brassicaceae</taxon>
        <taxon>Camelineae</taxon>
        <taxon>Arabidopsis</taxon>
    </lineage>
</organism>
<dbReference type="AlphaFoldDB" id="A0A8T2CTA3"/>
<accession>A0A8T2CTA3</accession>
<evidence type="ECO:0000313" key="2">
    <source>
        <dbReference type="Proteomes" id="UP000694240"/>
    </source>
</evidence>
<protein>
    <submittedName>
        <fullName evidence="1">Uncharacterized protein</fullName>
    </submittedName>
</protein>
<sequence>MTDAFLSNCHSIEPVLQEYPYRYFAHCLSRVYTFGLGLVEMSVLVGQSFGVISRVLGNFVEPEESSKVIGN</sequence>
<keyword evidence="2" id="KW-1185">Reference proteome</keyword>
<name>A0A8T2CTA3_9BRAS</name>
<reference evidence="1 2" key="1">
    <citation type="submission" date="2020-12" db="EMBL/GenBank/DDBJ databases">
        <title>Concerted genomic and epigenomic changes stabilize Arabidopsis allopolyploids.</title>
        <authorList>
            <person name="Chen Z."/>
        </authorList>
    </citation>
    <scope>NUCLEOTIDE SEQUENCE [LARGE SCALE GENOMIC DNA]</scope>
    <source>
        <strain evidence="1">Allo738</strain>
        <tissue evidence="1">Leaf</tissue>
    </source>
</reference>
<dbReference type="EMBL" id="JAEFBK010000005">
    <property type="protein sequence ID" value="KAG7601592.1"/>
    <property type="molecule type" value="Genomic_DNA"/>
</dbReference>
<gene>
    <name evidence="1" type="ORF">ISN45_At05g007490</name>
</gene>
<proteinExistence type="predicted"/>
<comment type="caution">
    <text evidence="1">The sequence shown here is derived from an EMBL/GenBank/DDBJ whole genome shotgun (WGS) entry which is preliminary data.</text>
</comment>